<proteinExistence type="inferred from homology"/>
<dbReference type="PANTHER" id="PTHR43345">
    <property type="entry name" value="3-ISOPROPYLMALATE DEHYDRATASE SMALL SUBUNIT 2-RELATED-RELATED"/>
    <property type="match status" value="1"/>
</dbReference>
<comment type="caution">
    <text evidence="4">The sequence shown here is derived from an EMBL/GenBank/DDBJ whole genome shotgun (WGS) entry which is preliminary data.</text>
</comment>
<evidence type="ECO:0000259" key="3">
    <source>
        <dbReference type="Pfam" id="PF00694"/>
    </source>
</evidence>
<sequence length="181" mass="20172">MEKSFISGRIWVLLDQNKRLIEDIDTDQIYHNAFLHITEVSQMGQYALGNLEGWKDFSKKASPGDVLIAGRNFGAGSSRQHAVGCFISLKIGLIIAPSFGAIYFRNAVNSGFPVLRCQELDELVAKKAMETEDEIKVNFRSGEGLNVSRNTHFKAEPMSTVQYDIYEAGGLFNYGKRISKG</sequence>
<evidence type="ECO:0000256" key="2">
    <source>
        <dbReference type="ARBA" id="ARBA00023239"/>
    </source>
</evidence>
<feature type="domain" description="Aconitase A/isopropylmalate dehydratase small subunit swivel" evidence="3">
    <location>
        <begin position="66"/>
        <end position="113"/>
    </location>
</feature>
<evidence type="ECO:0000313" key="4">
    <source>
        <dbReference type="EMBL" id="KKM08062.1"/>
    </source>
</evidence>
<protein>
    <recommendedName>
        <fullName evidence="3">Aconitase A/isopropylmalate dehydratase small subunit swivel domain-containing protein</fullName>
    </recommendedName>
</protein>
<dbReference type="SUPFAM" id="SSF52016">
    <property type="entry name" value="LeuD/IlvD-like"/>
    <property type="match status" value="1"/>
</dbReference>
<dbReference type="InterPro" id="IPR011827">
    <property type="entry name" value="LeuD_type2/HacB/DmdB"/>
</dbReference>
<dbReference type="EMBL" id="LAZR01015634">
    <property type="protein sequence ID" value="KKM08062.1"/>
    <property type="molecule type" value="Genomic_DNA"/>
</dbReference>
<evidence type="ECO:0000256" key="1">
    <source>
        <dbReference type="ARBA" id="ARBA00009869"/>
    </source>
</evidence>
<dbReference type="PANTHER" id="PTHR43345:SF2">
    <property type="entry name" value="3-ISOPROPYLMALATE DEHYDRATASE SMALL SUBUNIT 1"/>
    <property type="match status" value="1"/>
</dbReference>
<organism evidence="4">
    <name type="scientific">marine sediment metagenome</name>
    <dbReference type="NCBI Taxonomy" id="412755"/>
    <lineage>
        <taxon>unclassified sequences</taxon>
        <taxon>metagenomes</taxon>
        <taxon>ecological metagenomes</taxon>
    </lineage>
</organism>
<dbReference type="Gene3D" id="3.20.19.10">
    <property type="entry name" value="Aconitase, domain 4"/>
    <property type="match status" value="1"/>
</dbReference>
<gene>
    <name evidence="4" type="ORF">LCGC14_1727650</name>
</gene>
<name>A0A0F9HYA2_9ZZZZ</name>
<dbReference type="NCBIfam" id="TIGR02087">
    <property type="entry name" value="LEUD_arch"/>
    <property type="match status" value="1"/>
</dbReference>
<dbReference type="AlphaFoldDB" id="A0A0F9HYA2"/>
<keyword evidence="2" id="KW-0456">Lyase</keyword>
<reference evidence="4" key="1">
    <citation type="journal article" date="2015" name="Nature">
        <title>Complex archaea that bridge the gap between prokaryotes and eukaryotes.</title>
        <authorList>
            <person name="Spang A."/>
            <person name="Saw J.H."/>
            <person name="Jorgensen S.L."/>
            <person name="Zaremba-Niedzwiedzka K."/>
            <person name="Martijn J."/>
            <person name="Lind A.E."/>
            <person name="van Eijk R."/>
            <person name="Schleper C."/>
            <person name="Guy L."/>
            <person name="Ettema T.J."/>
        </authorList>
    </citation>
    <scope>NUCLEOTIDE SEQUENCE</scope>
</reference>
<dbReference type="Pfam" id="PF00694">
    <property type="entry name" value="Aconitase_C"/>
    <property type="match status" value="1"/>
</dbReference>
<dbReference type="InterPro" id="IPR050075">
    <property type="entry name" value="LeuD"/>
</dbReference>
<dbReference type="GO" id="GO:0016836">
    <property type="term" value="F:hydro-lyase activity"/>
    <property type="evidence" value="ECO:0007669"/>
    <property type="project" value="InterPro"/>
</dbReference>
<comment type="similarity">
    <text evidence="1">Belongs to the LeuD family. LeuD type 2 subfamily.</text>
</comment>
<accession>A0A0F9HYA2</accession>
<dbReference type="InterPro" id="IPR015928">
    <property type="entry name" value="Aconitase/3IPM_dehydase_swvl"/>
</dbReference>
<dbReference type="InterPro" id="IPR000573">
    <property type="entry name" value="AconitaseA/IPMdHydase_ssu_swvl"/>
</dbReference>